<dbReference type="AlphaFoldDB" id="A0A2I0B4D4"/>
<accession>A0A2I0B4D4</accession>
<proteinExistence type="predicted"/>
<organism evidence="1 2">
    <name type="scientific">Apostasia shenzhenica</name>
    <dbReference type="NCBI Taxonomy" id="1088818"/>
    <lineage>
        <taxon>Eukaryota</taxon>
        <taxon>Viridiplantae</taxon>
        <taxon>Streptophyta</taxon>
        <taxon>Embryophyta</taxon>
        <taxon>Tracheophyta</taxon>
        <taxon>Spermatophyta</taxon>
        <taxon>Magnoliopsida</taxon>
        <taxon>Liliopsida</taxon>
        <taxon>Asparagales</taxon>
        <taxon>Orchidaceae</taxon>
        <taxon>Apostasioideae</taxon>
        <taxon>Apostasia</taxon>
    </lineage>
</organism>
<dbReference type="InterPro" id="IPR013924">
    <property type="entry name" value="RNase_H2_suC"/>
</dbReference>
<dbReference type="GO" id="GO:0032299">
    <property type="term" value="C:ribonuclease H2 complex"/>
    <property type="evidence" value="ECO:0007669"/>
    <property type="project" value="InterPro"/>
</dbReference>
<reference evidence="1 2" key="1">
    <citation type="journal article" date="2017" name="Nature">
        <title>The Apostasia genome and the evolution of orchids.</title>
        <authorList>
            <person name="Zhang G.Q."/>
            <person name="Liu K.W."/>
            <person name="Li Z."/>
            <person name="Lohaus R."/>
            <person name="Hsiao Y.Y."/>
            <person name="Niu S.C."/>
            <person name="Wang J.Y."/>
            <person name="Lin Y.C."/>
            <person name="Xu Q."/>
            <person name="Chen L.J."/>
            <person name="Yoshida K."/>
            <person name="Fujiwara S."/>
            <person name="Wang Z.W."/>
            <person name="Zhang Y.Q."/>
            <person name="Mitsuda N."/>
            <person name="Wang M."/>
            <person name="Liu G.H."/>
            <person name="Pecoraro L."/>
            <person name="Huang H.X."/>
            <person name="Xiao X.J."/>
            <person name="Lin M."/>
            <person name="Wu X.Y."/>
            <person name="Wu W.L."/>
            <person name="Chen Y.Y."/>
            <person name="Chang S.B."/>
            <person name="Sakamoto S."/>
            <person name="Ohme-Takagi M."/>
            <person name="Yagi M."/>
            <person name="Zeng S.J."/>
            <person name="Shen C.Y."/>
            <person name="Yeh C.M."/>
            <person name="Luo Y.B."/>
            <person name="Tsai W.C."/>
            <person name="Van de Peer Y."/>
            <person name="Liu Z.J."/>
        </authorList>
    </citation>
    <scope>NUCLEOTIDE SEQUENCE [LARGE SCALE GENOMIC DNA]</scope>
    <source>
        <strain evidence="2">cv. Shenzhen</strain>
        <tissue evidence="1">Stem</tissue>
    </source>
</reference>
<name>A0A2I0B4D4_9ASPA</name>
<dbReference type="OrthoDB" id="6222486at2759"/>
<evidence type="ECO:0000313" key="2">
    <source>
        <dbReference type="Proteomes" id="UP000236161"/>
    </source>
</evidence>
<dbReference type="Pfam" id="PF08615">
    <property type="entry name" value="RNase_H2_suC"/>
    <property type="match status" value="1"/>
</dbReference>
<dbReference type="GO" id="GO:0006401">
    <property type="term" value="P:RNA catabolic process"/>
    <property type="evidence" value="ECO:0007669"/>
    <property type="project" value="InterPro"/>
</dbReference>
<protein>
    <submittedName>
        <fullName evidence="1">Uncharacterized protein</fullName>
    </submittedName>
</protein>
<dbReference type="PANTHER" id="PTHR47204">
    <property type="entry name" value="OS02G0168900 PROTEIN"/>
    <property type="match status" value="1"/>
</dbReference>
<dbReference type="STRING" id="1088818.A0A2I0B4D4"/>
<evidence type="ECO:0000313" key="1">
    <source>
        <dbReference type="EMBL" id="PKA62644.1"/>
    </source>
</evidence>
<sequence length="175" mass="19419">MEAEREGDGGFVGEMSGRIDLGLRDPSAAVDLTGSVHLLPCVVRQNGACPISQYFKPRKSDLVIDGLVVKEAFFRGRRLQGFTVPIPEGYHGYVLEKKKIGGGQCVDAGIGEANRWVSRAEFQNITYWNAENLPSKQDPILRSFHWFAISDALNKNITKEEMASVSTYGECHEKK</sequence>
<dbReference type="Proteomes" id="UP000236161">
    <property type="component" value="Unassembled WGS sequence"/>
</dbReference>
<dbReference type="Gene3D" id="2.40.128.680">
    <property type="match status" value="1"/>
</dbReference>
<dbReference type="PANTHER" id="PTHR47204:SF1">
    <property type="entry name" value="RIBONUCLEASE H2 SUBUNIT C"/>
    <property type="match status" value="1"/>
</dbReference>
<keyword evidence="2" id="KW-1185">Reference proteome</keyword>
<dbReference type="CDD" id="cd09271">
    <property type="entry name" value="RNase_H2-C"/>
    <property type="match status" value="1"/>
</dbReference>
<gene>
    <name evidence="1" type="ORF">AXF42_Ash012231</name>
</gene>
<dbReference type="EMBL" id="KZ451916">
    <property type="protein sequence ID" value="PKA62644.1"/>
    <property type="molecule type" value="Genomic_DNA"/>
</dbReference>